<dbReference type="RefSeq" id="WP_246360002.1">
    <property type="nucleotide sequence ID" value="NZ_JACHNY010000001.1"/>
</dbReference>
<evidence type="ECO:0000313" key="4">
    <source>
        <dbReference type="Proteomes" id="UP000574769"/>
    </source>
</evidence>
<comment type="caution">
    <text evidence="3">The sequence shown here is derived from an EMBL/GenBank/DDBJ whole genome shotgun (WGS) entry which is preliminary data.</text>
</comment>
<dbReference type="EMBL" id="JACHNY010000001">
    <property type="protein sequence ID" value="MBB4616186.1"/>
    <property type="molecule type" value="Genomic_DNA"/>
</dbReference>
<name>A0A7W7EWL5_9SPHN</name>
<evidence type="ECO:0000256" key="2">
    <source>
        <dbReference type="SAM" id="Phobius"/>
    </source>
</evidence>
<accession>A0A7W7EWL5</accession>
<evidence type="ECO:0000256" key="1">
    <source>
        <dbReference type="SAM" id="MobiDB-lite"/>
    </source>
</evidence>
<gene>
    <name evidence="3" type="ORF">GGQ96_000292</name>
</gene>
<dbReference type="AlphaFoldDB" id="A0A7W7EWL5"/>
<protein>
    <submittedName>
        <fullName evidence="3">Protein TonB</fullName>
    </submittedName>
</protein>
<proteinExistence type="predicted"/>
<organism evidence="3 4">
    <name type="scientific">Sphingomonas abaci</name>
    <dbReference type="NCBI Taxonomy" id="237611"/>
    <lineage>
        <taxon>Bacteria</taxon>
        <taxon>Pseudomonadati</taxon>
        <taxon>Pseudomonadota</taxon>
        <taxon>Alphaproteobacteria</taxon>
        <taxon>Sphingomonadales</taxon>
        <taxon>Sphingomonadaceae</taxon>
        <taxon>Sphingomonas</taxon>
    </lineage>
</organism>
<dbReference type="Proteomes" id="UP000574769">
    <property type="component" value="Unassembled WGS sequence"/>
</dbReference>
<feature type="transmembrane region" description="Helical" evidence="2">
    <location>
        <begin position="21"/>
        <end position="41"/>
    </location>
</feature>
<feature type="region of interest" description="Disordered" evidence="1">
    <location>
        <begin position="129"/>
        <end position="164"/>
    </location>
</feature>
<evidence type="ECO:0000313" key="3">
    <source>
        <dbReference type="EMBL" id="MBB4616186.1"/>
    </source>
</evidence>
<feature type="region of interest" description="Disordered" evidence="1">
    <location>
        <begin position="44"/>
        <end position="107"/>
    </location>
</feature>
<keyword evidence="2" id="KW-0812">Transmembrane</keyword>
<feature type="compositionally biased region" description="Basic and acidic residues" evidence="1">
    <location>
        <begin position="75"/>
        <end position="90"/>
    </location>
</feature>
<keyword evidence="2" id="KW-1133">Transmembrane helix</keyword>
<keyword evidence="2" id="KW-0472">Membrane</keyword>
<reference evidence="3 4" key="1">
    <citation type="submission" date="2020-08" db="EMBL/GenBank/DDBJ databases">
        <title>Genomic Encyclopedia of Type Strains, Phase IV (KMG-IV): sequencing the most valuable type-strain genomes for metagenomic binning, comparative biology and taxonomic classification.</title>
        <authorList>
            <person name="Goeker M."/>
        </authorList>
    </citation>
    <scope>NUCLEOTIDE SEQUENCE [LARGE SCALE GENOMIC DNA]</scope>
    <source>
        <strain evidence="3 4">DSM 15867</strain>
    </source>
</reference>
<sequence length="261" mass="27999">MRSAYLQSHAQGQGASRRRTGAFILTVLAHLLLLLLLLRLAPPLTERKPDEPPTSFSLLPDRGEAPKPAAQGKTARVEPRKSGDAVKVDTPRPVAQAKPVEAPVPPPFAPGVIPNSKTLFDSFDLAKVQGSGGGRAGDNDGEAGDGKDSRSVYGPGEGSGGQRLYNAEWYREPSNSELNGYLPADAPPTGWGMVACRTIEDYHVDNCRSLGESPLGSGFARSLRLAAWQFRVRPPRLGGKPLIGAWVRIRIEYTQGNATLK</sequence>
<keyword evidence="4" id="KW-1185">Reference proteome</keyword>